<dbReference type="NCBIfam" id="TIGR01123">
    <property type="entry name" value="ilvE_II"/>
    <property type="match status" value="1"/>
</dbReference>
<proteinExistence type="inferred from homology"/>
<evidence type="ECO:0000256" key="2">
    <source>
        <dbReference type="ARBA" id="ARBA00009320"/>
    </source>
</evidence>
<evidence type="ECO:0000256" key="4">
    <source>
        <dbReference type="ARBA" id="ARBA00022576"/>
    </source>
</evidence>
<dbReference type="GO" id="GO:0005739">
    <property type="term" value="C:mitochondrion"/>
    <property type="evidence" value="ECO:0007669"/>
    <property type="project" value="TreeGrafter"/>
</dbReference>
<dbReference type="InterPro" id="IPR043131">
    <property type="entry name" value="BCAT-like_N"/>
</dbReference>
<dbReference type="PIRSF" id="PIRSF006468">
    <property type="entry name" value="BCAT1"/>
    <property type="match status" value="1"/>
</dbReference>
<evidence type="ECO:0000256" key="9">
    <source>
        <dbReference type="PIRSR" id="PIRSR006468-1"/>
    </source>
</evidence>
<evidence type="ECO:0000313" key="11">
    <source>
        <dbReference type="WBParaSite" id="ACAC_0001087901-mRNA-1"/>
    </source>
</evidence>
<dbReference type="InterPro" id="IPR001544">
    <property type="entry name" value="Aminotrans_IV"/>
</dbReference>
<dbReference type="InterPro" id="IPR043132">
    <property type="entry name" value="BCAT-like_C"/>
</dbReference>
<dbReference type="InterPro" id="IPR033939">
    <property type="entry name" value="BCAT_family"/>
</dbReference>
<sequence>MLHAAWPLQRSLLTLTFGRHLTGNANRKVATFYHKELIIIEAKSKKERRPISKEGDTLRFGEMFCDHMLDVDWSADKGWGKPCIRPYENLSLDPSCKVFHYASGLFEGMKAYRGVDNRIRLFRPELNMLRMRKTAARAALPDFDGDELLECIKEMVRLDQSWVPRENGASLYIRPTLIGTDPRLGLSSSRLAKLFVITSPVGPYFTTYSPIALLANPQYIRAAKGGVGGFKMGSNYAPTVYVSEKAIEKGCHQVLWLSGPEHYVTEAGAMNTFLYWKNEEGDEELITPTLESGLILPGVTRQSILELSQEIGGFKVTERDFTVAEVKTALNENRVHEFFASGTAAVITPIGRVLYINEEKEETLRFPAMDRDKSLMQRLEISLA</sequence>
<dbReference type="Gene3D" id="3.30.470.10">
    <property type="match status" value="1"/>
</dbReference>
<evidence type="ECO:0000313" key="10">
    <source>
        <dbReference type="Proteomes" id="UP000035642"/>
    </source>
</evidence>
<reference evidence="11" key="2">
    <citation type="submission" date="2016-04" db="UniProtKB">
        <authorList>
            <consortium name="WormBaseParasite"/>
        </authorList>
    </citation>
    <scope>IDENTIFICATION</scope>
</reference>
<dbReference type="PANTHER" id="PTHR11825">
    <property type="entry name" value="SUBGROUP IIII AMINOTRANSFERASE"/>
    <property type="match status" value="1"/>
</dbReference>
<dbReference type="GO" id="GO:0004084">
    <property type="term" value="F:branched-chain-amino-acid transaminase activity"/>
    <property type="evidence" value="ECO:0007669"/>
    <property type="project" value="UniProtKB-EC"/>
</dbReference>
<protein>
    <recommendedName>
        <fullName evidence="3">branched-chain-amino-acid transaminase</fullName>
        <ecNumber evidence="3">2.6.1.42</ecNumber>
    </recommendedName>
</protein>
<dbReference type="AlphaFoldDB" id="A0A158PBF6"/>
<name>A0A158PBF6_ANGCA</name>
<evidence type="ECO:0000256" key="8">
    <source>
        <dbReference type="ARBA" id="ARBA00023304"/>
    </source>
</evidence>
<evidence type="ECO:0000256" key="1">
    <source>
        <dbReference type="ARBA" id="ARBA00001933"/>
    </source>
</evidence>
<dbReference type="WBParaSite" id="ACAC_0001087901-mRNA-1">
    <property type="protein sequence ID" value="ACAC_0001087901-mRNA-1"/>
    <property type="gene ID" value="ACAC_0001087901"/>
</dbReference>
<comment type="cofactor">
    <cofactor evidence="1">
        <name>pyridoxal 5'-phosphate</name>
        <dbReference type="ChEBI" id="CHEBI:597326"/>
    </cofactor>
</comment>
<dbReference type="EC" id="2.6.1.42" evidence="3"/>
<evidence type="ECO:0000256" key="5">
    <source>
        <dbReference type="ARBA" id="ARBA00022605"/>
    </source>
</evidence>
<dbReference type="SUPFAM" id="SSF56752">
    <property type="entry name" value="D-aminoacid aminotransferase-like PLP-dependent enzymes"/>
    <property type="match status" value="1"/>
</dbReference>
<dbReference type="GO" id="GO:0009098">
    <property type="term" value="P:L-leucine biosynthetic process"/>
    <property type="evidence" value="ECO:0007669"/>
    <property type="project" value="TreeGrafter"/>
</dbReference>
<keyword evidence="6" id="KW-0808">Transferase</keyword>
<evidence type="ECO:0000256" key="7">
    <source>
        <dbReference type="ARBA" id="ARBA00022898"/>
    </source>
</evidence>
<keyword evidence="7" id="KW-0663">Pyridoxal phosphate</keyword>
<dbReference type="InterPro" id="IPR036038">
    <property type="entry name" value="Aminotransferase-like"/>
</dbReference>
<dbReference type="Gene3D" id="3.20.10.10">
    <property type="entry name" value="D-amino Acid Aminotransferase, subunit A, domain 2"/>
    <property type="match status" value="1"/>
</dbReference>
<comment type="similarity">
    <text evidence="2">Belongs to the class-IV pyridoxal-phosphate-dependent aminotransferase family.</text>
</comment>
<reference evidence="10" key="1">
    <citation type="submission" date="2012-09" db="EMBL/GenBank/DDBJ databases">
        <authorList>
            <person name="Martin A.A."/>
        </authorList>
    </citation>
    <scope>NUCLEOTIDE SEQUENCE</scope>
</reference>
<dbReference type="NCBIfam" id="NF009897">
    <property type="entry name" value="PRK13357.1"/>
    <property type="match status" value="1"/>
</dbReference>
<dbReference type="InterPro" id="IPR005786">
    <property type="entry name" value="B_amino_transII"/>
</dbReference>
<keyword evidence="4" id="KW-0032">Aminotransferase</keyword>
<keyword evidence="5" id="KW-0028">Amino-acid biosynthesis</keyword>
<evidence type="ECO:0000256" key="6">
    <source>
        <dbReference type="ARBA" id="ARBA00022679"/>
    </source>
</evidence>
<dbReference type="FunFam" id="3.30.470.10:FF:000002">
    <property type="entry name" value="Branched-chain-amino-acid aminotransferase"/>
    <property type="match status" value="1"/>
</dbReference>
<dbReference type="Proteomes" id="UP000035642">
    <property type="component" value="Unassembled WGS sequence"/>
</dbReference>
<keyword evidence="10" id="KW-1185">Reference proteome</keyword>
<dbReference type="CDD" id="cd01557">
    <property type="entry name" value="BCAT_beta_family"/>
    <property type="match status" value="1"/>
</dbReference>
<accession>A0A158PBF6</accession>
<dbReference type="GO" id="GO:0009099">
    <property type="term" value="P:L-valine biosynthetic process"/>
    <property type="evidence" value="ECO:0007669"/>
    <property type="project" value="TreeGrafter"/>
</dbReference>
<dbReference type="Pfam" id="PF01063">
    <property type="entry name" value="Aminotran_4"/>
    <property type="match status" value="1"/>
</dbReference>
<dbReference type="PANTHER" id="PTHR11825:SF44">
    <property type="entry name" value="BRANCHED-CHAIN-AMINO-ACID AMINOTRANSFERASE"/>
    <property type="match status" value="1"/>
</dbReference>
<feature type="modified residue" description="N6-(pyridoxal phosphate)lysine" evidence="9">
    <location>
        <position position="231"/>
    </location>
</feature>
<organism evidence="10 11">
    <name type="scientific">Angiostrongylus cantonensis</name>
    <name type="common">Rat lungworm</name>
    <dbReference type="NCBI Taxonomy" id="6313"/>
    <lineage>
        <taxon>Eukaryota</taxon>
        <taxon>Metazoa</taxon>
        <taxon>Ecdysozoa</taxon>
        <taxon>Nematoda</taxon>
        <taxon>Chromadorea</taxon>
        <taxon>Rhabditida</taxon>
        <taxon>Rhabditina</taxon>
        <taxon>Rhabditomorpha</taxon>
        <taxon>Strongyloidea</taxon>
        <taxon>Metastrongylidae</taxon>
        <taxon>Angiostrongylus</taxon>
    </lineage>
</organism>
<dbReference type="STRING" id="6313.A0A158PBF6"/>
<keyword evidence="8" id="KW-0100">Branched-chain amino acid biosynthesis</keyword>
<evidence type="ECO:0000256" key="3">
    <source>
        <dbReference type="ARBA" id="ARBA00013053"/>
    </source>
</evidence>